<dbReference type="EMBL" id="KN838721">
    <property type="protein sequence ID" value="KIJ96430.1"/>
    <property type="molecule type" value="Genomic_DNA"/>
</dbReference>
<feature type="compositionally biased region" description="Polar residues" evidence="1">
    <location>
        <begin position="10"/>
        <end position="20"/>
    </location>
</feature>
<dbReference type="Proteomes" id="UP000054477">
    <property type="component" value="Unassembled WGS sequence"/>
</dbReference>
<sequence>MSISALYPSQDINRSQHNHTLGSAHQLPIDTSQTTISLSCVVVPQFILKLQEGLSQGK</sequence>
<accession>A0A0C9WVF0</accession>
<feature type="region of interest" description="Disordered" evidence="1">
    <location>
        <begin position="1"/>
        <end position="20"/>
    </location>
</feature>
<gene>
    <name evidence="2" type="ORF">K443DRAFT_10626</name>
</gene>
<reference evidence="3" key="2">
    <citation type="submission" date="2015-01" db="EMBL/GenBank/DDBJ databases">
        <title>Evolutionary Origins and Diversification of the Mycorrhizal Mutualists.</title>
        <authorList>
            <consortium name="DOE Joint Genome Institute"/>
            <consortium name="Mycorrhizal Genomics Consortium"/>
            <person name="Kohler A."/>
            <person name="Kuo A."/>
            <person name="Nagy L.G."/>
            <person name="Floudas D."/>
            <person name="Copeland A."/>
            <person name="Barry K.W."/>
            <person name="Cichocki N."/>
            <person name="Veneault-Fourrey C."/>
            <person name="LaButti K."/>
            <person name="Lindquist E.A."/>
            <person name="Lipzen A."/>
            <person name="Lundell T."/>
            <person name="Morin E."/>
            <person name="Murat C."/>
            <person name="Riley R."/>
            <person name="Ohm R."/>
            <person name="Sun H."/>
            <person name="Tunlid A."/>
            <person name="Henrissat B."/>
            <person name="Grigoriev I.V."/>
            <person name="Hibbett D.S."/>
            <person name="Martin F."/>
        </authorList>
    </citation>
    <scope>NUCLEOTIDE SEQUENCE [LARGE SCALE GENOMIC DNA]</scope>
    <source>
        <strain evidence="3">LaAM-08-1</strain>
    </source>
</reference>
<protein>
    <submittedName>
        <fullName evidence="2">Uncharacterized protein</fullName>
    </submittedName>
</protein>
<dbReference type="HOGENOM" id="CLU_2979424_0_0_1"/>
<keyword evidence="3" id="KW-1185">Reference proteome</keyword>
<name>A0A0C9WVF0_9AGAR</name>
<reference evidence="2 3" key="1">
    <citation type="submission" date="2014-04" db="EMBL/GenBank/DDBJ databases">
        <authorList>
            <consortium name="DOE Joint Genome Institute"/>
            <person name="Kuo A."/>
            <person name="Kohler A."/>
            <person name="Nagy L.G."/>
            <person name="Floudas D."/>
            <person name="Copeland A."/>
            <person name="Barry K.W."/>
            <person name="Cichocki N."/>
            <person name="Veneault-Fourrey C."/>
            <person name="LaButti K."/>
            <person name="Lindquist E.A."/>
            <person name="Lipzen A."/>
            <person name="Lundell T."/>
            <person name="Morin E."/>
            <person name="Murat C."/>
            <person name="Sun H."/>
            <person name="Tunlid A."/>
            <person name="Henrissat B."/>
            <person name="Grigoriev I.V."/>
            <person name="Hibbett D.S."/>
            <person name="Martin F."/>
            <person name="Nordberg H.P."/>
            <person name="Cantor M.N."/>
            <person name="Hua S.X."/>
        </authorList>
    </citation>
    <scope>NUCLEOTIDE SEQUENCE [LARGE SCALE GENOMIC DNA]</scope>
    <source>
        <strain evidence="2 3">LaAM-08-1</strain>
    </source>
</reference>
<proteinExistence type="predicted"/>
<evidence type="ECO:0000313" key="2">
    <source>
        <dbReference type="EMBL" id="KIJ96430.1"/>
    </source>
</evidence>
<evidence type="ECO:0000256" key="1">
    <source>
        <dbReference type="SAM" id="MobiDB-lite"/>
    </source>
</evidence>
<dbReference type="AlphaFoldDB" id="A0A0C9WVF0"/>
<evidence type="ECO:0000313" key="3">
    <source>
        <dbReference type="Proteomes" id="UP000054477"/>
    </source>
</evidence>
<organism evidence="2 3">
    <name type="scientific">Laccaria amethystina LaAM-08-1</name>
    <dbReference type="NCBI Taxonomy" id="1095629"/>
    <lineage>
        <taxon>Eukaryota</taxon>
        <taxon>Fungi</taxon>
        <taxon>Dikarya</taxon>
        <taxon>Basidiomycota</taxon>
        <taxon>Agaricomycotina</taxon>
        <taxon>Agaricomycetes</taxon>
        <taxon>Agaricomycetidae</taxon>
        <taxon>Agaricales</taxon>
        <taxon>Agaricineae</taxon>
        <taxon>Hydnangiaceae</taxon>
        <taxon>Laccaria</taxon>
    </lineage>
</organism>